<keyword evidence="2" id="KW-1185">Reference proteome</keyword>
<evidence type="ECO:0000313" key="2">
    <source>
        <dbReference type="Proteomes" id="UP000077134"/>
    </source>
</evidence>
<evidence type="ECO:0000313" key="1">
    <source>
        <dbReference type="EMBL" id="OAB75065.1"/>
    </source>
</evidence>
<reference evidence="1 2" key="1">
    <citation type="submission" date="2016-02" db="EMBL/GenBank/DDBJ databases">
        <title>Paenibacillus sp. LPB0068, isolated from Crassostrea gigas.</title>
        <authorList>
            <person name="Shin S.-K."/>
            <person name="Yi H."/>
        </authorList>
    </citation>
    <scope>NUCLEOTIDE SEQUENCE [LARGE SCALE GENOMIC DNA]</scope>
    <source>
        <strain evidence="1 2">LPB0068</strain>
    </source>
</reference>
<organism evidence="1 2">
    <name type="scientific">Paenibacillus crassostreae</name>
    <dbReference type="NCBI Taxonomy" id="1763538"/>
    <lineage>
        <taxon>Bacteria</taxon>
        <taxon>Bacillati</taxon>
        <taxon>Bacillota</taxon>
        <taxon>Bacilli</taxon>
        <taxon>Bacillales</taxon>
        <taxon>Paenibacillaceae</taxon>
        <taxon>Paenibacillus</taxon>
    </lineage>
</organism>
<sequence>MILDVCIATKSIARGIWGELVVLNAANAGGMGTVGDAATAGSTGSTDDSIIKLMTQLVPTTCRFCMF</sequence>
<gene>
    <name evidence="1" type="ORF">PNBC_09500</name>
</gene>
<proteinExistence type="predicted"/>
<name>A0A167E2J9_9BACL</name>
<dbReference type="KEGG" id="pcx:LPB68_14435"/>
<comment type="caution">
    <text evidence="1">The sequence shown here is derived from an EMBL/GenBank/DDBJ whole genome shotgun (WGS) entry which is preliminary data.</text>
</comment>
<accession>A0A167E2J9</accession>
<protein>
    <submittedName>
        <fullName evidence="1">Uncharacterized protein</fullName>
    </submittedName>
</protein>
<dbReference type="Proteomes" id="UP000077134">
    <property type="component" value="Unassembled WGS sequence"/>
</dbReference>
<dbReference type="EMBL" id="LSFN01000013">
    <property type="protein sequence ID" value="OAB75065.1"/>
    <property type="molecule type" value="Genomic_DNA"/>
</dbReference>
<dbReference type="AlphaFoldDB" id="A0A167E2J9"/>